<keyword evidence="14" id="KW-1185">Reference proteome</keyword>
<dbReference type="RefSeq" id="WP_126295835.1">
    <property type="nucleotide sequence ID" value="NZ_CP155468.1"/>
</dbReference>
<evidence type="ECO:0000313" key="14">
    <source>
        <dbReference type="Proteomes" id="UP000276349"/>
    </source>
</evidence>
<gene>
    <name evidence="13" type="primary">sdaAA</name>
    <name evidence="13" type="ORF">EKG35_17480</name>
</gene>
<dbReference type="EC" id="4.3.1.17" evidence="11"/>
<comment type="pathway">
    <text evidence="2">Carbohydrate biosynthesis; gluconeogenesis.</text>
</comment>
<evidence type="ECO:0000256" key="10">
    <source>
        <dbReference type="ARBA" id="ARBA00049406"/>
    </source>
</evidence>
<evidence type="ECO:0000256" key="1">
    <source>
        <dbReference type="ARBA" id="ARBA00001966"/>
    </source>
</evidence>
<dbReference type="NCBIfam" id="TIGR00718">
    <property type="entry name" value="sda_alpha"/>
    <property type="match status" value="1"/>
</dbReference>
<organism evidence="13 14">
    <name type="scientific">Lysinibacillus telephonicus</name>
    <dbReference type="NCBI Taxonomy" id="1714840"/>
    <lineage>
        <taxon>Bacteria</taxon>
        <taxon>Bacillati</taxon>
        <taxon>Bacillota</taxon>
        <taxon>Bacilli</taxon>
        <taxon>Bacillales</taxon>
        <taxon>Bacillaceae</taxon>
        <taxon>Lysinibacillus</taxon>
    </lineage>
</organism>
<dbReference type="GO" id="GO:0006094">
    <property type="term" value="P:gluconeogenesis"/>
    <property type="evidence" value="ECO:0007669"/>
    <property type="project" value="UniProtKB-KW"/>
</dbReference>
<name>A0A431UGT2_9BACI</name>
<evidence type="ECO:0000256" key="5">
    <source>
        <dbReference type="ARBA" id="ARBA00022485"/>
    </source>
</evidence>
<dbReference type="OrthoDB" id="9805537at2"/>
<dbReference type="EMBL" id="RXNR01000074">
    <property type="protein sequence ID" value="RTQ88722.1"/>
    <property type="molecule type" value="Genomic_DNA"/>
</dbReference>
<dbReference type="AlphaFoldDB" id="A0A431UGT2"/>
<evidence type="ECO:0000256" key="6">
    <source>
        <dbReference type="ARBA" id="ARBA00022723"/>
    </source>
</evidence>
<keyword evidence="6 11" id="KW-0479">Metal-binding</keyword>
<keyword evidence="7 11" id="KW-0408">Iron</keyword>
<comment type="catalytic activity">
    <reaction evidence="10 11">
        <text>L-serine = pyruvate + NH4(+)</text>
        <dbReference type="Rhea" id="RHEA:19169"/>
        <dbReference type="ChEBI" id="CHEBI:15361"/>
        <dbReference type="ChEBI" id="CHEBI:28938"/>
        <dbReference type="ChEBI" id="CHEBI:33384"/>
        <dbReference type="EC" id="4.3.1.17"/>
    </reaction>
</comment>
<dbReference type="InterPro" id="IPR051318">
    <property type="entry name" value="Fe-S_L-Ser"/>
</dbReference>
<dbReference type="Pfam" id="PF03313">
    <property type="entry name" value="SDH_alpha"/>
    <property type="match status" value="1"/>
</dbReference>
<keyword evidence="9 11" id="KW-0456">Lyase</keyword>
<evidence type="ECO:0000259" key="12">
    <source>
        <dbReference type="Pfam" id="PF03313"/>
    </source>
</evidence>
<reference evidence="13 14" key="1">
    <citation type="submission" date="2018-12" db="EMBL/GenBank/DDBJ databases">
        <authorList>
            <person name="Yu L."/>
        </authorList>
    </citation>
    <scope>NUCLEOTIDE SEQUENCE [LARGE SCALE GENOMIC DNA]</scope>
    <source>
        <strain evidence="13 14">S5H2222</strain>
    </source>
</reference>
<evidence type="ECO:0000256" key="7">
    <source>
        <dbReference type="ARBA" id="ARBA00023004"/>
    </source>
</evidence>
<proteinExistence type="inferred from homology"/>
<protein>
    <recommendedName>
        <fullName evidence="11">L-serine dehydratase</fullName>
        <ecNumber evidence="11">4.3.1.17</ecNumber>
    </recommendedName>
</protein>
<dbReference type="PANTHER" id="PTHR30182:SF1">
    <property type="entry name" value="L-SERINE DEHYDRATASE 1"/>
    <property type="match status" value="1"/>
</dbReference>
<comment type="similarity">
    <text evidence="3 11">Belongs to the iron-sulfur dependent L-serine dehydratase family.</text>
</comment>
<dbReference type="Proteomes" id="UP000276349">
    <property type="component" value="Unassembled WGS sequence"/>
</dbReference>
<comment type="cofactor">
    <cofactor evidence="1 11">
        <name>[4Fe-4S] cluster</name>
        <dbReference type="ChEBI" id="CHEBI:49883"/>
    </cofactor>
</comment>
<keyword evidence="4 11" id="KW-0312">Gluconeogenesis</keyword>
<keyword evidence="8 11" id="KW-0411">Iron-sulfur</keyword>
<dbReference type="GO" id="GO:0003941">
    <property type="term" value="F:L-serine ammonia-lyase activity"/>
    <property type="evidence" value="ECO:0007669"/>
    <property type="project" value="UniProtKB-UniRule"/>
</dbReference>
<evidence type="ECO:0000256" key="8">
    <source>
        <dbReference type="ARBA" id="ARBA00023014"/>
    </source>
</evidence>
<dbReference type="InterPro" id="IPR005130">
    <property type="entry name" value="Ser_deHydtase-like_asu"/>
</dbReference>
<evidence type="ECO:0000256" key="11">
    <source>
        <dbReference type="RuleBase" id="RU366059"/>
    </source>
</evidence>
<evidence type="ECO:0000313" key="13">
    <source>
        <dbReference type="EMBL" id="RTQ88722.1"/>
    </source>
</evidence>
<dbReference type="GO" id="GO:0051539">
    <property type="term" value="F:4 iron, 4 sulfur cluster binding"/>
    <property type="evidence" value="ECO:0007669"/>
    <property type="project" value="UniProtKB-UniRule"/>
</dbReference>
<evidence type="ECO:0000256" key="9">
    <source>
        <dbReference type="ARBA" id="ARBA00023239"/>
    </source>
</evidence>
<evidence type="ECO:0000256" key="4">
    <source>
        <dbReference type="ARBA" id="ARBA00022432"/>
    </source>
</evidence>
<evidence type="ECO:0000256" key="3">
    <source>
        <dbReference type="ARBA" id="ARBA00008636"/>
    </source>
</evidence>
<accession>A0A431UGT2</accession>
<sequence>MDVLFHNVRELIELAEKENKLISEIMIEQEIQMSGRTREQIFKQMDRNLTVMEEAVERGLKGVQSVTGLTGGDAVLLQNYIAKGNSLSGDLLLDAVSKAVATNEVNAAMGTICATPTAGSAGVVPGTLFAVKNKLNPSREQMIRFLFTSGAFGFVVANNASISGAAGGCQAEVGSAAGMAAAAIVEMAGGTPAQSSEAFAITLKNMLGLVCDPVAGLVEVPCVKRNAMGAANAMVAADMALAGITSRIPCDEVIGAMFRIGQSMHPSLKETARGGLAATPTGKAISKAILDNGKLESIKSLQQ</sequence>
<comment type="caution">
    <text evidence="13">The sequence shown here is derived from an EMBL/GenBank/DDBJ whole genome shotgun (WGS) entry which is preliminary data.</text>
</comment>
<dbReference type="GO" id="GO:0046872">
    <property type="term" value="F:metal ion binding"/>
    <property type="evidence" value="ECO:0007669"/>
    <property type="project" value="UniProtKB-KW"/>
</dbReference>
<keyword evidence="5 11" id="KW-0004">4Fe-4S</keyword>
<dbReference type="InterPro" id="IPR004642">
    <property type="entry name" value="Ser_deHydtase_asu"/>
</dbReference>
<dbReference type="PANTHER" id="PTHR30182">
    <property type="entry name" value="L-SERINE DEHYDRATASE"/>
    <property type="match status" value="1"/>
</dbReference>
<feature type="domain" description="Serine dehydratase-like alpha subunit" evidence="12">
    <location>
        <begin position="18"/>
        <end position="277"/>
    </location>
</feature>
<evidence type="ECO:0000256" key="2">
    <source>
        <dbReference type="ARBA" id="ARBA00004742"/>
    </source>
</evidence>